<protein>
    <submittedName>
        <fullName evidence="9">Uncharacterized protein</fullName>
    </submittedName>
</protein>
<comment type="similarity">
    <text evidence="2">Belongs to the amino acid-polyamine-organocation (APC) superfamily. Spore germination protein (SGP) (TC 2.A.3.9) family.</text>
</comment>
<evidence type="ECO:0000256" key="3">
    <source>
        <dbReference type="ARBA" id="ARBA00022448"/>
    </source>
</evidence>
<name>A0A3M8DXX1_9BACL</name>
<dbReference type="Proteomes" id="UP000271031">
    <property type="component" value="Unassembled WGS sequence"/>
</dbReference>
<feature type="transmembrane region" description="Helical" evidence="8">
    <location>
        <begin position="81"/>
        <end position="99"/>
    </location>
</feature>
<feature type="transmembrane region" description="Helical" evidence="8">
    <location>
        <begin position="186"/>
        <end position="206"/>
    </location>
</feature>
<evidence type="ECO:0000313" key="10">
    <source>
        <dbReference type="Proteomes" id="UP000271031"/>
    </source>
</evidence>
<organism evidence="9 10">
    <name type="scientific">Brevibacillus fluminis</name>
    <dbReference type="NCBI Taxonomy" id="511487"/>
    <lineage>
        <taxon>Bacteria</taxon>
        <taxon>Bacillati</taxon>
        <taxon>Bacillota</taxon>
        <taxon>Bacilli</taxon>
        <taxon>Bacillales</taxon>
        <taxon>Paenibacillaceae</taxon>
        <taxon>Brevibacillus</taxon>
    </lineage>
</organism>
<dbReference type="RefSeq" id="WP_122916090.1">
    <property type="nucleotide sequence ID" value="NZ_RHHQ01000003.1"/>
</dbReference>
<feature type="transmembrane region" description="Helical" evidence="8">
    <location>
        <begin position="307"/>
        <end position="324"/>
    </location>
</feature>
<evidence type="ECO:0000256" key="4">
    <source>
        <dbReference type="ARBA" id="ARBA00022544"/>
    </source>
</evidence>
<dbReference type="InterPro" id="IPR004761">
    <property type="entry name" value="Spore_GerAB"/>
</dbReference>
<evidence type="ECO:0000256" key="6">
    <source>
        <dbReference type="ARBA" id="ARBA00022989"/>
    </source>
</evidence>
<evidence type="ECO:0000256" key="7">
    <source>
        <dbReference type="ARBA" id="ARBA00023136"/>
    </source>
</evidence>
<dbReference type="AlphaFoldDB" id="A0A3M8DXX1"/>
<dbReference type="GO" id="GO:0016020">
    <property type="term" value="C:membrane"/>
    <property type="evidence" value="ECO:0007669"/>
    <property type="project" value="UniProtKB-SubCell"/>
</dbReference>
<feature type="transmembrane region" description="Helical" evidence="8">
    <location>
        <begin position="40"/>
        <end position="60"/>
    </location>
</feature>
<dbReference type="GO" id="GO:0009847">
    <property type="term" value="P:spore germination"/>
    <property type="evidence" value="ECO:0007669"/>
    <property type="project" value="InterPro"/>
</dbReference>
<feature type="transmembrane region" description="Helical" evidence="8">
    <location>
        <begin position="145"/>
        <end position="166"/>
    </location>
</feature>
<dbReference type="PANTHER" id="PTHR34975:SF2">
    <property type="entry name" value="SPORE GERMINATION PROTEIN A2"/>
    <property type="match status" value="1"/>
</dbReference>
<dbReference type="NCBIfam" id="TIGR00912">
    <property type="entry name" value="2A0309"/>
    <property type="match status" value="1"/>
</dbReference>
<feature type="transmembrane region" description="Helical" evidence="8">
    <location>
        <begin position="111"/>
        <end position="133"/>
    </location>
</feature>
<keyword evidence="5 8" id="KW-0812">Transmembrane</keyword>
<gene>
    <name evidence="9" type="ORF">EDM56_01420</name>
</gene>
<keyword evidence="7 8" id="KW-0472">Membrane</keyword>
<dbReference type="Pfam" id="PF03845">
    <property type="entry name" value="Spore_permease"/>
    <property type="match status" value="1"/>
</dbReference>
<dbReference type="OrthoDB" id="2829675at2"/>
<comment type="subcellular location">
    <subcellularLocation>
        <location evidence="1">Membrane</location>
        <topology evidence="1">Multi-pass membrane protein</topology>
    </subcellularLocation>
</comment>
<keyword evidence="6 8" id="KW-1133">Transmembrane helix</keyword>
<feature type="transmembrane region" description="Helical" evidence="8">
    <location>
        <begin position="270"/>
        <end position="291"/>
    </location>
</feature>
<keyword evidence="10" id="KW-1185">Reference proteome</keyword>
<accession>A0A3M8DXX1</accession>
<reference evidence="9 10" key="1">
    <citation type="submission" date="2018-10" db="EMBL/GenBank/DDBJ databases">
        <title>Phylogenomics of Brevibacillus.</title>
        <authorList>
            <person name="Dunlap C."/>
        </authorList>
    </citation>
    <scope>NUCLEOTIDE SEQUENCE [LARGE SCALE GENOMIC DNA]</scope>
    <source>
        <strain evidence="9 10">JCM 15716</strain>
    </source>
</reference>
<feature type="transmembrane region" description="Helical" evidence="8">
    <location>
        <begin position="227"/>
        <end position="250"/>
    </location>
</feature>
<sequence>MSKQTISTSQLTLIMASFLTAGSGLSLTKDSIVFAKQDAWFTFFPAMLYGFLISFCIIYLSRGSVESTLFELIKKLAGNTLGSLINVWLMFYLLLSVSMDLRELSEFVKTILLYNTPTPVIVLCILALTVYLVRAGIEVLVRVNHIYYLITLIMFLTLPLLLLNEVTLGNLRPMFTSGWPGIMKGSFNFLGLYGEVLIISAVTFAFTPQREPGKVHPLLRGIMLGTFLASMMMVTLLVSIGTSMGAKAVYPNLFVLQMIHITDFLDRLDILMTTVFIPSLIMKICMVYYALCECTCSIGQTKMESRAYVIVLMPLVMLFTKFSFENVIDLLHFESHVWPLFTLITQLPLLLLLMVMKWRRKRSVSV</sequence>
<comment type="caution">
    <text evidence="9">The sequence shown here is derived from an EMBL/GenBank/DDBJ whole genome shotgun (WGS) entry which is preliminary data.</text>
</comment>
<feature type="transmembrane region" description="Helical" evidence="8">
    <location>
        <begin position="336"/>
        <end position="356"/>
    </location>
</feature>
<dbReference type="EMBL" id="RHHQ01000003">
    <property type="protein sequence ID" value="RNB92385.1"/>
    <property type="molecule type" value="Genomic_DNA"/>
</dbReference>
<keyword evidence="3" id="KW-0813">Transport</keyword>
<dbReference type="PANTHER" id="PTHR34975">
    <property type="entry name" value="SPORE GERMINATION PROTEIN A2"/>
    <property type="match status" value="1"/>
</dbReference>
<evidence type="ECO:0000313" key="9">
    <source>
        <dbReference type="EMBL" id="RNB92385.1"/>
    </source>
</evidence>
<evidence type="ECO:0000256" key="8">
    <source>
        <dbReference type="SAM" id="Phobius"/>
    </source>
</evidence>
<evidence type="ECO:0000256" key="5">
    <source>
        <dbReference type="ARBA" id="ARBA00022692"/>
    </source>
</evidence>
<evidence type="ECO:0000256" key="2">
    <source>
        <dbReference type="ARBA" id="ARBA00007998"/>
    </source>
</evidence>
<proteinExistence type="inferred from homology"/>
<evidence type="ECO:0000256" key="1">
    <source>
        <dbReference type="ARBA" id="ARBA00004141"/>
    </source>
</evidence>
<keyword evidence="4" id="KW-0309">Germination</keyword>